<dbReference type="Gene3D" id="3.40.630.30">
    <property type="match status" value="1"/>
</dbReference>
<dbReference type="SUPFAM" id="SSF55729">
    <property type="entry name" value="Acyl-CoA N-acyltransferases (Nat)"/>
    <property type="match status" value="1"/>
</dbReference>
<evidence type="ECO:0000259" key="1">
    <source>
        <dbReference type="PROSITE" id="PS51186"/>
    </source>
</evidence>
<proteinExistence type="predicted"/>
<dbReference type="GO" id="GO:0016747">
    <property type="term" value="F:acyltransferase activity, transferring groups other than amino-acyl groups"/>
    <property type="evidence" value="ECO:0007669"/>
    <property type="project" value="InterPro"/>
</dbReference>
<dbReference type="InterPro" id="IPR000182">
    <property type="entry name" value="GNAT_dom"/>
</dbReference>
<dbReference type="EMBL" id="JAYMYR010000004">
    <property type="protein sequence ID" value="KAK7366558.1"/>
    <property type="molecule type" value="Genomic_DNA"/>
</dbReference>
<organism evidence="2 3">
    <name type="scientific">Phaseolus coccineus</name>
    <name type="common">Scarlet runner bean</name>
    <name type="synonym">Phaseolus multiflorus</name>
    <dbReference type="NCBI Taxonomy" id="3886"/>
    <lineage>
        <taxon>Eukaryota</taxon>
        <taxon>Viridiplantae</taxon>
        <taxon>Streptophyta</taxon>
        <taxon>Embryophyta</taxon>
        <taxon>Tracheophyta</taxon>
        <taxon>Spermatophyta</taxon>
        <taxon>Magnoliopsida</taxon>
        <taxon>eudicotyledons</taxon>
        <taxon>Gunneridae</taxon>
        <taxon>Pentapetalae</taxon>
        <taxon>rosids</taxon>
        <taxon>fabids</taxon>
        <taxon>Fabales</taxon>
        <taxon>Fabaceae</taxon>
        <taxon>Papilionoideae</taxon>
        <taxon>50 kb inversion clade</taxon>
        <taxon>NPAAA clade</taxon>
        <taxon>indigoferoid/millettioid clade</taxon>
        <taxon>Phaseoleae</taxon>
        <taxon>Phaseolus</taxon>
    </lineage>
</organism>
<dbReference type="PANTHER" id="PTHR46067:SF27">
    <property type="entry name" value="ACYL-COA N-ACYLTRANSFERASES (NAT) SUPERFAMILY PROTEIN"/>
    <property type="match status" value="1"/>
</dbReference>
<dbReference type="PROSITE" id="PS51186">
    <property type="entry name" value="GNAT"/>
    <property type="match status" value="1"/>
</dbReference>
<evidence type="ECO:0000313" key="2">
    <source>
        <dbReference type="EMBL" id="KAK7366558.1"/>
    </source>
</evidence>
<dbReference type="Pfam" id="PF13302">
    <property type="entry name" value="Acetyltransf_3"/>
    <property type="match status" value="1"/>
</dbReference>
<keyword evidence="3" id="KW-1185">Reference proteome</keyword>
<reference evidence="2 3" key="1">
    <citation type="submission" date="2024-01" db="EMBL/GenBank/DDBJ databases">
        <title>The genomes of 5 underutilized Papilionoideae crops provide insights into root nodulation and disease resistanc.</title>
        <authorList>
            <person name="Jiang F."/>
        </authorList>
    </citation>
    <scope>NUCLEOTIDE SEQUENCE [LARGE SCALE GENOMIC DNA]</scope>
    <source>
        <strain evidence="2">JINMINGXINNONG_FW02</strain>
        <tissue evidence="2">Leaves</tissue>
    </source>
</reference>
<dbReference type="AlphaFoldDB" id="A0AAN9RHH5"/>
<dbReference type="PANTHER" id="PTHR46067">
    <property type="entry name" value="ACYL-COA N-ACYLTRANSFERASES (NAT) SUPERFAMILY PROTEIN"/>
    <property type="match status" value="1"/>
</dbReference>
<dbReference type="InterPro" id="IPR016181">
    <property type="entry name" value="Acyl_CoA_acyltransferase"/>
</dbReference>
<protein>
    <recommendedName>
        <fullName evidence="1">N-acetyltransferase domain-containing protein</fullName>
    </recommendedName>
</protein>
<name>A0AAN9RHH5_PHACN</name>
<dbReference type="Proteomes" id="UP001374584">
    <property type="component" value="Unassembled WGS sequence"/>
</dbReference>
<feature type="domain" description="N-acetyltransferase" evidence="1">
    <location>
        <begin position="120"/>
        <end position="277"/>
    </location>
</feature>
<sequence length="293" mass="33108">MCSCPINNLLYTQFSWGKTIVSRKHIAMRIQHLTFHGLLRRKNIFVKTRFSLNYTGQLDKSTTVYCNLPLIPTTILPTILCPSSSTSIQIPSLFSIDKLKLNNPMEKAEGKEECVDLARISLRPLQLSDLDDLLVWTSDEKVATFCTWDPYSSKEDGINFIQNIATKFVWCRAICLNDRAIGCVSLSSNSEHDKRRNRSVELGYVVGSKYWGKGVVTLVVKQVVKAAFTELPLPNLERVEAIVDVLNVGSQRVLEKAGFQREGILRKYVFVKGKSRDTVMFSVLSTDSHLPFP</sequence>
<accession>A0AAN9RHH5</accession>
<gene>
    <name evidence="2" type="ORF">VNO80_08551</name>
</gene>
<evidence type="ECO:0000313" key="3">
    <source>
        <dbReference type="Proteomes" id="UP001374584"/>
    </source>
</evidence>
<comment type="caution">
    <text evidence="2">The sequence shown here is derived from an EMBL/GenBank/DDBJ whole genome shotgun (WGS) entry which is preliminary data.</text>
</comment>